<feature type="transmembrane region" description="Helical" evidence="1">
    <location>
        <begin position="13"/>
        <end position="33"/>
    </location>
</feature>
<evidence type="ECO:0000313" key="2">
    <source>
        <dbReference type="EMBL" id="CAD9604524.1"/>
    </source>
</evidence>
<dbReference type="PROSITE" id="PS51257">
    <property type="entry name" value="PROKAR_LIPOPROTEIN"/>
    <property type="match status" value="1"/>
</dbReference>
<dbReference type="InterPro" id="IPR003732">
    <property type="entry name" value="Daa-tRNA_deacyls_DTD"/>
</dbReference>
<accession>A0A7S2LF13</accession>
<reference evidence="2" key="1">
    <citation type="submission" date="2021-01" db="EMBL/GenBank/DDBJ databases">
        <authorList>
            <person name="Corre E."/>
            <person name="Pelletier E."/>
            <person name="Niang G."/>
            <person name="Scheremetjew M."/>
            <person name="Finn R."/>
            <person name="Kale V."/>
            <person name="Holt S."/>
            <person name="Cochrane G."/>
            <person name="Meng A."/>
            <person name="Brown T."/>
            <person name="Cohen L."/>
        </authorList>
    </citation>
    <scope>NUCLEOTIDE SEQUENCE</scope>
    <source>
        <strain evidence="2">B650</strain>
    </source>
</reference>
<keyword evidence="1" id="KW-1133">Transmembrane helix</keyword>
<dbReference type="SUPFAM" id="SSF69500">
    <property type="entry name" value="DTD-like"/>
    <property type="match status" value="1"/>
</dbReference>
<name>A0A7S2LF13_9STRA</name>
<evidence type="ECO:0000256" key="1">
    <source>
        <dbReference type="SAM" id="Phobius"/>
    </source>
</evidence>
<dbReference type="Gene3D" id="3.50.80.10">
    <property type="entry name" value="D-tyrosyl-tRNA(Tyr) deacylase"/>
    <property type="match status" value="1"/>
</dbReference>
<keyword evidence="1" id="KW-0812">Transmembrane</keyword>
<sequence>MSGAKTTNTSNNAIVPFLCGSIMTAMLGCYALLYGQEYLMIIQNSMLQYIGRDAVNVESSEDVTREEEETGGDITTTAAVTAPVRDEANNDGRGNEHGTVIIDSGSSSSSEGDGGELVRLVVQRCRSASLLVSCEDGKTNPEATSTTTVHSKGCAGIIAYVSFASTNHSTQEKLSMVFTAARTLLNLPVVTLGKWGDGSRAKSVLKMASELDSSDGAAANNEKVKGIFVMIVPQANLICKVKNVGKSVQYHQQIDKDEGRKLYNDFIRALKLVSLEHQLISRNIAVPEHIRKSIKAYTEVQKDQTPPSCPPEQMFKNKSLYSSWDDSGFPLTNAEGDALAATESKSAMKKLRKLFDTQKKRYSKYLQSGVSKEKGSGGEDTFKALHLDDTFISIIPGTFGNLQALHLSSDMGPFCHVVNL</sequence>
<protein>
    <submittedName>
        <fullName evidence="2">Uncharacterized protein</fullName>
    </submittedName>
</protein>
<dbReference type="Pfam" id="PF02580">
    <property type="entry name" value="Tyr_Deacylase"/>
    <property type="match status" value="1"/>
</dbReference>
<gene>
    <name evidence="2" type="ORF">LDAN0321_LOCUS17823</name>
</gene>
<proteinExistence type="predicted"/>
<dbReference type="AlphaFoldDB" id="A0A7S2LF13"/>
<dbReference type="EMBL" id="HBGY01028814">
    <property type="protein sequence ID" value="CAD9604524.1"/>
    <property type="molecule type" value="Transcribed_RNA"/>
</dbReference>
<dbReference type="InterPro" id="IPR023509">
    <property type="entry name" value="DTD-like_sf"/>
</dbReference>
<organism evidence="2">
    <name type="scientific">Leptocylindrus danicus</name>
    <dbReference type="NCBI Taxonomy" id="163516"/>
    <lineage>
        <taxon>Eukaryota</taxon>
        <taxon>Sar</taxon>
        <taxon>Stramenopiles</taxon>
        <taxon>Ochrophyta</taxon>
        <taxon>Bacillariophyta</taxon>
        <taxon>Coscinodiscophyceae</taxon>
        <taxon>Chaetocerotophycidae</taxon>
        <taxon>Leptocylindrales</taxon>
        <taxon>Leptocylindraceae</taxon>
        <taxon>Leptocylindrus</taxon>
    </lineage>
</organism>
<keyword evidence="1" id="KW-0472">Membrane</keyword>